<comment type="similarity">
    <text evidence="6">Belongs to the binding-protein-dependent transport system permease family.</text>
</comment>
<evidence type="ECO:0000256" key="4">
    <source>
        <dbReference type="ARBA" id="ARBA00022989"/>
    </source>
</evidence>
<keyword evidence="4 6" id="KW-1133">Transmembrane helix</keyword>
<protein>
    <submittedName>
        <fullName evidence="8">ABC transporter permease subunit</fullName>
    </submittedName>
</protein>
<keyword evidence="3 6" id="KW-0812">Transmembrane</keyword>
<evidence type="ECO:0000259" key="7">
    <source>
        <dbReference type="PROSITE" id="PS50928"/>
    </source>
</evidence>
<evidence type="ECO:0000256" key="2">
    <source>
        <dbReference type="ARBA" id="ARBA00022448"/>
    </source>
</evidence>
<dbReference type="GO" id="GO:0055085">
    <property type="term" value="P:transmembrane transport"/>
    <property type="evidence" value="ECO:0007669"/>
    <property type="project" value="InterPro"/>
</dbReference>
<dbReference type="SUPFAM" id="SSF161098">
    <property type="entry name" value="MetI-like"/>
    <property type="match status" value="1"/>
</dbReference>
<proteinExistence type="inferred from homology"/>
<accession>A0A972GK65</accession>
<dbReference type="Proteomes" id="UP000641588">
    <property type="component" value="Unassembled WGS sequence"/>
</dbReference>
<organism evidence="8 9">
    <name type="scientific">Paenibacillus foliorum</name>
    <dbReference type="NCBI Taxonomy" id="2654974"/>
    <lineage>
        <taxon>Bacteria</taxon>
        <taxon>Bacillati</taxon>
        <taxon>Bacillota</taxon>
        <taxon>Bacilli</taxon>
        <taxon>Bacillales</taxon>
        <taxon>Paenibacillaceae</taxon>
        <taxon>Paenibacillus</taxon>
    </lineage>
</organism>
<evidence type="ECO:0000313" key="9">
    <source>
        <dbReference type="Proteomes" id="UP000641588"/>
    </source>
</evidence>
<dbReference type="PANTHER" id="PTHR43496:SF1">
    <property type="entry name" value="POLYGALACTURONAN_RHAMNOGALACTURONAN TRANSPORT SYSTEM PERMEASE PROTEIN YTEP"/>
    <property type="match status" value="1"/>
</dbReference>
<feature type="transmembrane region" description="Helical" evidence="6">
    <location>
        <begin position="191"/>
        <end position="209"/>
    </location>
</feature>
<dbReference type="EMBL" id="WHOD01000013">
    <property type="protein sequence ID" value="NOU92254.1"/>
    <property type="molecule type" value="Genomic_DNA"/>
</dbReference>
<evidence type="ECO:0000313" key="8">
    <source>
        <dbReference type="EMBL" id="NOU92254.1"/>
    </source>
</evidence>
<feature type="transmembrane region" description="Helical" evidence="6">
    <location>
        <begin position="259"/>
        <end position="276"/>
    </location>
</feature>
<dbReference type="Pfam" id="PF00528">
    <property type="entry name" value="BPD_transp_1"/>
    <property type="match status" value="1"/>
</dbReference>
<feature type="transmembrane region" description="Helical" evidence="6">
    <location>
        <begin position="7"/>
        <end position="24"/>
    </location>
</feature>
<dbReference type="PANTHER" id="PTHR43496">
    <property type="entry name" value="PROTEIN LPLB"/>
    <property type="match status" value="1"/>
</dbReference>
<keyword evidence="9" id="KW-1185">Reference proteome</keyword>
<comment type="caution">
    <text evidence="8">The sequence shown here is derived from an EMBL/GenBank/DDBJ whole genome shotgun (WGS) entry which is preliminary data.</text>
</comment>
<feature type="transmembrane region" description="Helical" evidence="6">
    <location>
        <begin position="94"/>
        <end position="117"/>
    </location>
</feature>
<name>A0A972GK65_9BACL</name>
<evidence type="ECO:0000256" key="6">
    <source>
        <dbReference type="RuleBase" id="RU363032"/>
    </source>
</evidence>
<keyword evidence="2 6" id="KW-0813">Transport</keyword>
<feature type="transmembrane region" description="Helical" evidence="6">
    <location>
        <begin position="61"/>
        <end position="82"/>
    </location>
</feature>
<reference evidence="8" key="1">
    <citation type="submission" date="2019-10" db="EMBL/GenBank/DDBJ databases">
        <title>Description of Paenibacillus glebae sp. nov.</title>
        <authorList>
            <person name="Carlier A."/>
            <person name="Qi S."/>
        </authorList>
    </citation>
    <scope>NUCLEOTIDE SEQUENCE</scope>
    <source>
        <strain evidence="8">LMG 31456</strain>
    </source>
</reference>
<dbReference type="CDD" id="cd06261">
    <property type="entry name" value="TM_PBP2"/>
    <property type="match status" value="1"/>
</dbReference>
<dbReference type="Gene3D" id="1.10.3720.10">
    <property type="entry name" value="MetI-like"/>
    <property type="match status" value="1"/>
</dbReference>
<comment type="subcellular location">
    <subcellularLocation>
        <location evidence="6">Cell membrane</location>
        <topology evidence="6">Multi-pass membrane protein</topology>
    </subcellularLocation>
    <subcellularLocation>
        <location evidence="1">Membrane</location>
        <topology evidence="1">Multi-pass membrane protein</topology>
    </subcellularLocation>
</comment>
<feature type="domain" description="ABC transmembrane type-1" evidence="7">
    <location>
        <begin position="57"/>
        <end position="272"/>
    </location>
</feature>
<dbReference type="AlphaFoldDB" id="A0A972GK65"/>
<dbReference type="InterPro" id="IPR035906">
    <property type="entry name" value="MetI-like_sf"/>
</dbReference>
<dbReference type="PROSITE" id="PS50928">
    <property type="entry name" value="ABC_TM1"/>
    <property type="match status" value="1"/>
</dbReference>
<dbReference type="InterPro" id="IPR000515">
    <property type="entry name" value="MetI-like"/>
</dbReference>
<evidence type="ECO:0000256" key="5">
    <source>
        <dbReference type="ARBA" id="ARBA00023136"/>
    </source>
</evidence>
<keyword evidence="5 6" id="KW-0472">Membrane</keyword>
<dbReference type="GO" id="GO:0005886">
    <property type="term" value="C:plasma membrane"/>
    <property type="evidence" value="ECO:0007669"/>
    <property type="project" value="UniProtKB-SubCell"/>
</dbReference>
<gene>
    <name evidence="8" type="ORF">GC093_03250</name>
</gene>
<sequence>MLFPGVLYFILFKYLPMWGVLIAFQDYSPFSGFWDSSWVGMKHFQTIFENESTVQIFKNTIILAVYNLFFFFPLPIMIALLLNEMRKEMFKRFIQTLIYIPHFISWVVVVGIAYILFTTEDGIVNNMLVYFGGEKINFLLSKEWFRSMIISEVIWKETGWGTILFFAALAGVDPQQYEAARIDGANRWHQLLHVTLPAIKSTIVILLILRLGNFLDSGFEQIFLMLNPMNTEVGEVFDTYVYTKGIQGGDFSYATAVNLFKSTVGIILVLLANFLAKKAGEEGIY</sequence>
<evidence type="ECO:0000256" key="1">
    <source>
        <dbReference type="ARBA" id="ARBA00004141"/>
    </source>
</evidence>
<evidence type="ECO:0000256" key="3">
    <source>
        <dbReference type="ARBA" id="ARBA00022692"/>
    </source>
</evidence>